<evidence type="ECO:0000313" key="3">
    <source>
        <dbReference type="Proteomes" id="UP001519288"/>
    </source>
</evidence>
<feature type="domain" description="Carrier" evidence="1">
    <location>
        <begin position="19"/>
        <end position="97"/>
    </location>
</feature>
<dbReference type="Gene3D" id="1.10.1200.10">
    <property type="entry name" value="ACP-like"/>
    <property type="match status" value="1"/>
</dbReference>
<dbReference type="SUPFAM" id="SSF47336">
    <property type="entry name" value="ACP-like"/>
    <property type="match status" value="1"/>
</dbReference>
<comment type="caution">
    <text evidence="2">The sequence shown here is derived from an EMBL/GenBank/DDBJ whole genome shotgun (WGS) entry which is preliminary data.</text>
</comment>
<dbReference type="InterPro" id="IPR036736">
    <property type="entry name" value="ACP-like_sf"/>
</dbReference>
<dbReference type="Pfam" id="PF00550">
    <property type="entry name" value="PP-binding"/>
    <property type="match status" value="1"/>
</dbReference>
<dbReference type="EMBL" id="JAGGLD010000002">
    <property type="protein sequence ID" value="MBP2000454.1"/>
    <property type="molecule type" value="Genomic_DNA"/>
</dbReference>
<organism evidence="2 3">
    <name type="scientific">Paenibacillus shirakamiensis</name>
    <dbReference type="NCBI Taxonomy" id="1265935"/>
    <lineage>
        <taxon>Bacteria</taxon>
        <taxon>Bacillati</taxon>
        <taxon>Bacillota</taxon>
        <taxon>Bacilli</taxon>
        <taxon>Bacillales</taxon>
        <taxon>Paenibacillaceae</taxon>
        <taxon>Paenibacillus</taxon>
    </lineage>
</organism>
<evidence type="ECO:0000313" key="2">
    <source>
        <dbReference type="EMBL" id="MBP2000454.1"/>
    </source>
</evidence>
<dbReference type="RefSeq" id="WP_209860698.1">
    <property type="nucleotide sequence ID" value="NZ_JAGGLD010000002.1"/>
</dbReference>
<evidence type="ECO:0000259" key="1">
    <source>
        <dbReference type="PROSITE" id="PS50075"/>
    </source>
</evidence>
<dbReference type="Proteomes" id="UP001519288">
    <property type="component" value="Unassembled WGS sequence"/>
</dbReference>
<keyword evidence="3" id="KW-1185">Reference proteome</keyword>
<proteinExistence type="predicted"/>
<accession>A0ABS4JFG6</accession>
<name>A0ABS4JFG6_9BACL</name>
<dbReference type="PROSITE" id="PS50075">
    <property type="entry name" value="CARRIER"/>
    <property type="match status" value="1"/>
</dbReference>
<gene>
    <name evidence="2" type="ORF">J2Z69_001485</name>
</gene>
<reference evidence="2 3" key="1">
    <citation type="submission" date="2021-03" db="EMBL/GenBank/DDBJ databases">
        <title>Genomic Encyclopedia of Type Strains, Phase IV (KMG-IV): sequencing the most valuable type-strain genomes for metagenomic binning, comparative biology and taxonomic classification.</title>
        <authorList>
            <person name="Goeker M."/>
        </authorList>
    </citation>
    <scope>NUCLEOTIDE SEQUENCE [LARGE SCALE GENOMIC DNA]</scope>
    <source>
        <strain evidence="2 3">DSM 26806</strain>
    </source>
</reference>
<sequence>MSTFTNSKENLLDQVGARQQLCREVKEMIIEQLSLGIQPEWIADDQPLFGRGLELDSIDTLEITIGLQDRFDCMLTDDNMEVLGSVNKIADFIESQR</sequence>
<dbReference type="InterPro" id="IPR009081">
    <property type="entry name" value="PP-bd_ACP"/>
</dbReference>
<protein>
    <submittedName>
        <fullName evidence="2">Acyl carrier protein</fullName>
    </submittedName>
</protein>